<name>A0A8H3YJ40_VENIN</name>
<evidence type="ECO:0000313" key="3">
    <source>
        <dbReference type="EMBL" id="KAE9990474.1"/>
    </source>
</evidence>
<dbReference type="OrthoDB" id="3647693at2759"/>
<keyword evidence="6" id="KW-1185">Reference proteome</keyword>
<organism evidence="1 4">
    <name type="scientific">Venturia inaequalis</name>
    <name type="common">Apple scab fungus</name>
    <dbReference type="NCBI Taxonomy" id="5025"/>
    <lineage>
        <taxon>Eukaryota</taxon>
        <taxon>Fungi</taxon>
        <taxon>Dikarya</taxon>
        <taxon>Ascomycota</taxon>
        <taxon>Pezizomycotina</taxon>
        <taxon>Dothideomycetes</taxon>
        <taxon>Pleosporomycetidae</taxon>
        <taxon>Venturiales</taxon>
        <taxon>Venturiaceae</taxon>
        <taxon>Venturia</taxon>
    </lineage>
</organism>
<evidence type="ECO:0000313" key="2">
    <source>
        <dbReference type="EMBL" id="KAE9969890.1"/>
    </source>
</evidence>
<dbReference type="Proteomes" id="UP000433883">
    <property type="component" value="Unassembled WGS sequence"/>
</dbReference>
<evidence type="ECO:0000313" key="4">
    <source>
        <dbReference type="Proteomes" id="UP000433883"/>
    </source>
</evidence>
<dbReference type="Proteomes" id="UP000447873">
    <property type="component" value="Unassembled WGS sequence"/>
</dbReference>
<dbReference type="EMBL" id="WNWQ01001064">
    <property type="protein sequence ID" value="KAE9962395.1"/>
    <property type="molecule type" value="Genomic_DNA"/>
</dbReference>
<evidence type="ECO:0008006" key="7">
    <source>
        <dbReference type="Google" id="ProtNLM"/>
    </source>
</evidence>
<evidence type="ECO:0000313" key="5">
    <source>
        <dbReference type="Proteomes" id="UP000447873"/>
    </source>
</evidence>
<reference evidence="1 4" key="1">
    <citation type="submission" date="2019-11" db="EMBL/GenBank/DDBJ databases">
        <title>Venturia inaequalis Genome Resource.</title>
        <authorList>
            <person name="Lichtner F.J."/>
        </authorList>
    </citation>
    <scope>NUCLEOTIDE SEQUENCE [LARGE SCALE GENOMIC DNA]</scope>
    <source>
        <strain evidence="2 5">120213</strain>
        <strain evidence="1">Bline_iso_100314</strain>
        <strain evidence="3 6">DMI_063113</strain>
    </source>
</reference>
<proteinExistence type="predicted"/>
<dbReference type="EMBL" id="WNWS01000351">
    <property type="protein sequence ID" value="KAE9969890.1"/>
    <property type="molecule type" value="Genomic_DNA"/>
</dbReference>
<dbReference type="EMBL" id="WNWR01000136">
    <property type="protein sequence ID" value="KAE9990474.1"/>
    <property type="molecule type" value="Genomic_DNA"/>
</dbReference>
<evidence type="ECO:0000313" key="6">
    <source>
        <dbReference type="Proteomes" id="UP000490939"/>
    </source>
</evidence>
<sequence length="335" mass="37019">MDTETVPTSFTVDEDGDLILLVGAGTRILVSSKAMTLASKVFKAMLSNSTFKEGRELAESAAKNVPYELPLPDDDVHAMIVLCQVIHHQARRIAVGTVTMALLEQVAIVTNKYACGDVVGLASRSWLEQYDNDSGEDRIVAISHLLGNAEIFRSASRRVLMKSGGATIRTKVDPDSSLPDRVFDELETRRLAANYTVAVLIAEELDAMQQGFPGLNFEHGRSRWDDQTPSTLYSQHDAERVQVFTQMMREQVKWPLDLHRRSLNDTFDSLRAIANSVEVLAGEDDPLKVNCTACQTTIQDQVRTIMAKADDLIKGLCLDCVQAPEGLGKDCRVQH</sequence>
<accession>A0A8H3YJ40</accession>
<comment type="caution">
    <text evidence="1">The sequence shown here is derived from an EMBL/GenBank/DDBJ whole genome shotgun (WGS) entry which is preliminary data.</text>
</comment>
<gene>
    <name evidence="1" type="ORF">BLS_000384</name>
    <name evidence="3" type="ORF">EG327_001376</name>
    <name evidence="2" type="ORF">EG328_006626</name>
</gene>
<dbReference type="Proteomes" id="UP000490939">
    <property type="component" value="Unassembled WGS sequence"/>
</dbReference>
<evidence type="ECO:0000313" key="1">
    <source>
        <dbReference type="EMBL" id="KAE9962395.1"/>
    </source>
</evidence>
<dbReference type="AlphaFoldDB" id="A0A8H3YJ40"/>
<protein>
    <recommendedName>
        <fullName evidence="7">BTB domain-containing protein</fullName>
    </recommendedName>
</protein>